<keyword evidence="1" id="KW-0812">Transmembrane</keyword>
<sequence length="117" mass="12739">MYDLLMKYVDNRLQLLKLELTGASANVAASLVSSIVLLVIGMIIVVMLSFALGFYLGDLVNSNAGGFAIVGGIYALFLIIYMMVSKDTIDRKIKDAVVKAIYDSVDESEGSTDYEEL</sequence>
<feature type="transmembrane region" description="Helical" evidence="1">
    <location>
        <begin position="20"/>
        <end position="52"/>
    </location>
</feature>
<reference evidence="3" key="1">
    <citation type="journal article" date="2019" name="Int. J. Syst. Evol. Microbiol.">
        <title>The Global Catalogue of Microorganisms (GCM) 10K type strain sequencing project: providing services to taxonomists for standard genome sequencing and annotation.</title>
        <authorList>
            <consortium name="The Broad Institute Genomics Platform"/>
            <consortium name="The Broad Institute Genome Sequencing Center for Infectious Disease"/>
            <person name="Wu L."/>
            <person name="Ma J."/>
        </authorList>
    </citation>
    <scope>NUCLEOTIDE SEQUENCE [LARGE SCALE GENOMIC DNA]</scope>
    <source>
        <strain evidence="3">CCUG 61485</strain>
    </source>
</reference>
<evidence type="ECO:0000313" key="2">
    <source>
        <dbReference type="EMBL" id="MFD1316916.1"/>
    </source>
</evidence>
<accession>A0ABW3Y735</accession>
<name>A0ABW3Y735_9FLAO</name>
<gene>
    <name evidence="2" type="ORF">ACFQ39_14915</name>
</gene>
<proteinExistence type="predicted"/>
<dbReference type="EMBL" id="JBHTMY010000004">
    <property type="protein sequence ID" value="MFD1316916.1"/>
    <property type="molecule type" value="Genomic_DNA"/>
</dbReference>
<keyword evidence="1" id="KW-0472">Membrane</keyword>
<dbReference type="Proteomes" id="UP001597201">
    <property type="component" value="Unassembled WGS sequence"/>
</dbReference>
<keyword evidence="1" id="KW-1133">Transmembrane helix</keyword>
<dbReference type="InterPro" id="IPR009937">
    <property type="entry name" value="Phage_holin_3_6"/>
</dbReference>
<dbReference type="Pfam" id="PF07332">
    <property type="entry name" value="Phage_holin_3_6"/>
    <property type="match status" value="1"/>
</dbReference>
<comment type="caution">
    <text evidence="2">The sequence shown here is derived from an EMBL/GenBank/DDBJ whole genome shotgun (WGS) entry which is preliminary data.</text>
</comment>
<evidence type="ECO:0000256" key="1">
    <source>
        <dbReference type="SAM" id="Phobius"/>
    </source>
</evidence>
<organism evidence="2 3">
    <name type="scientific">Namhaeicola litoreus</name>
    <dbReference type="NCBI Taxonomy" id="1052145"/>
    <lineage>
        <taxon>Bacteria</taxon>
        <taxon>Pseudomonadati</taxon>
        <taxon>Bacteroidota</taxon>
        <taxon>Flavobacteriia</taxon>
        <taxon>Flavobacteriales</taxon>
        <taxon>Flavobacteriaceae</taxon>
        <taxon>Namhaeicola</taxon>
    </lineage>
</organism>
<protein>
    <submittedName>
        <fullName evidence="2">Phage holin family protein</fullName>
    </submittedName>
</protein>
<evidence type="ECO:0000313" key="3">
    <source>
        <dbReference type="Proteomes" id="UP001597201"/>
    </source>
</evidence>
<dbReference type="RefSeq" id="WP_377180427.1">
    <property type="nucleotide sequence ID" value="NZ_JBHTMY010000004.1"/>
</dbReference>
<keyword evidence="3" id="KW-1185">Reference proteome</keyword>
<feature type="transmembrane region" description="Helical" evidence="1">
    <location>
        <begin position="64"/>
        <end position="84"/>
    </location>
</feature>